<dbReference type="EMBL" id="JAMKPW020000010">
    <property type="protein sequence ID" value="KAK8214786.1"/>
    <property type="molecule type" value="Genomic_DNA"/>
</dbReference>
<dbReference type="Proteomes" id="UP001320706">
    <property type="component" value="Unassembled WGS sequence"/>
</dbReference>
<protein>
    <submittedName>
        <fullName evidence="1">Uncharacterized protein</fullName>
    </submittedName>
</protein>
<evidence type="ECO:0000313" key="2">
    <source>
        <dbReference type="Proteomes" id="UP001320706"/>
    </source>
</evidence>
<reference evidence="1" key="1">
    <citation type="submission" date="2024-02" db="EMBL/GenBank/DDBJ databases">
        <title>Metagenome Assembled Genome of Zalaria obscura JY119.</title>
        <authorList>
            <person name="Vighnesh L."/>
            <person name="Jagadeeshwari U."/>
            <person name="Venkata Ramana C."/>
            <person name="Sasikala C."/>
        </authorList>
    </citation>
    <scope>NUCLEOTIDE SEQUENCE</scope>
    <source>
        <strain evidence="1">JY119</strain>
    </source>
</reference>
<gene>
    <name evidence="1" type="ORF">M8818_002369</name>
</gene>
<comment type="caution">
    <text evidence="1">The sequence shown here is derived from an EMBL/GenBank/DDBJ whole genome shotgun (WGS) entry which is preliminary data.</text>
</comment>
<sequence>MQPSARPRDEQRTAAAAWTQQPWGFQTPQATYAPMWFWPRGKGAQQDAMPFEAAIVQWSPLLHAVLAALRPSDAQAPTLGFATDIPGFVPLCCSLTVVPAGNTISAAHPFAASHIRPTAHFYPIRQMVSVIALIGLVAFATAAIVVRKTRKYYALEQFRGPWSSGFSRLWLLHANASGEMHKYFTEVNDKYGATARVAPTMLLTKDPDLMRRMNAVRSSFVRSEWYTALRLHPDRDNITSVTDETVHADLRTRMAPGYSGKENLRMEDDIDDRLLELFGLIEKKYISTDKDFRPMDLSRTMSYFTLDVISSIAFGQAFGFIENDDDPFGYIANLQEFLPAIIVFGAYTELQKILRFPLLKPLLPKSTDKRGLGRVMGFARDRVQERFGEKPLVRKDMLQAFINRGMTKEQLESETLTQITAGSDSTASALRMTLHHITTTPACLDRLLSEARTAISRGQISRPVIRDAEARRLPYLQACIKEGLRIYPPVTGLLAKAVPPGGAELAPGLWAPGGTQIAWNSWAMMRDQGIFGVDAEVWRPERWLLRNGSQAEKERMEKMTETVGLVFGHGRFGCLGRGVAMMELNKGIIETLLRFDLQPCSLAKPFVEKCVGFFLHTEMSFRVTKRPEGEANGHPPDMDQHGGVAALGGAQDE</sequence>
<evidence type="ECO:0000313" key="1">
    <source>
        <dbReference type="EMBL" id="KAK8214786.1"/>
    </source>
</evidence>
<name>A0ACC3SI63_9PEZI</name>
<proteinExistence type="predicted"/>
<accession>A0ACC3SI63</accession>
<keyword evidence="2" id="KW-1185">Reference proteome</keyword>
<organism evidence="1 2">
    <name type="scientific">Zalaria obscura</name>
    <dbReference type="NCBI Taxonomy" id="2024903"/>
    <lineage>
        <taxon>Eukaryota</taxon>
        <taxon>Fungi</taxon>
        <taxon>Dikarya</taxon>
        <taxon>Ascomycota</taxon>
        <taxon>Pezizomycotina</taxon>
        <taxon>Dothideomycetes</taxon>
        <taxon>Dothideomycetidae</taxon>
        <taxon>Dothideales</taxon>
        <taxon>Zalariaceae</taxon>
        <taxon>Zalaria</taxon>
    </lineage>
</organism>